<organism evidence="3 4">
    <name type="scientific">Clonorchis sinensis</name>
    <name type="common">Chinese liver fluke</name>
    <dbReference type="NCBI Taxonomy" id="79923"/>
    <lineage>
        <taxon>Eukaryota</taxon>
        <taxon>Metazoa</taxon>
        <taxon>Spiralia</taxon>
        <taxon>Lophotrochozoa</taxon>
        <taxon>Platyhelminthes</taxon>
        <taxon>Trematoda</taxon>
        <taxon>Digenea</taxon>
        <taxon>Opisthorchiida</taxon>
        <taxon>Opisthorchiata</taxon>
        <taxon>Opisthorchiidae</taxon>
        <taxon>Clonorchis</taxon>
    </lineage>
</organism>
<dbReference type="EMBL" id="DF143655">
    <property type="protein sequence ID" value="GAA53937.1"/>
    <property type="molecule type" value="Genomic_DNA"/>
</dbReference>
<dbReference type="Pfam" id="PF03265">
    <property type="entry name" value="DNase_II"/>
    <property type="match status" value="1"/>
</dbReference>
<evidence type="ECO:0000313" key="3">
    <source>
        <dbReference type="EMBL" id="GAA53937.1"/>
    </source>
</evidence>
<dbReference type="PANTHER" id="PTHR10858">
    <property type="entry name" value="DEOXYRIBONUCLEASE II"/>
    <property type="match status" value="1"/>
</dbReference>
<keyword evidence="2" id="KW-0378">Hydrolase</keyword>
<comment type="similarity">
    <text evidence="1">Belongs to the DNase II family.</text>
</comment>
<dbReference type="AlphaFoldDB" id="G7YLV6"/>
<name>G7YLV6_CLOSI</name>
<keyword evidence="4" id="KW-1185">Reference proteome</keyword>
<evidence type="ECO:0000313" key="4">
    <source>
        <dbReference type="Proteomes" id="UP000008909"/>
    </source>
</evidence>
<dbReference type="PANTHER" id="PTHR10858:SF23">
    <property type="entry name" value="DEOXYRIBONUCLEASE II"/>
    <property type="match status" value="1"/>
</dbReference>
<reference key="2">
    <citation type="submission" date="2011-10" db="EMBL/GenBank/DDBJ databases">
        <title>The genome and transcriptome sequence of Clonorchis sinensis provide insights into the carcinogenic liver fluke.</title>
        <authorList>
            <person name="Wang X."/>
            <person name="Huang Y."/>
            <person name="Chen W."/>
            <person name="Liu H."/>
            <person name="Guo L."/>
            <person name="Chen Y."/>
            <person name="Luo F."/>
            <person name="Zhou W."/>
            <person name="Sun J."/>
            <person name="Mao Q."/>
            <person name="Liang P."/>
            <person name="Zhou C."/>
            <person name="Tian Y."/>
            <person name="Men J."/>
            <person name="Lv X."/>
            <person name="Huang L."/>
            <person name="Zhou J."/>
            <person name="Hu Y."/>
            <person name="Li R."/>
            <person name="Zhang F."/>
            <person name="Lei H."/>
            <person name="Li X."/>
            <person name="Hu X."/>
            <person name="Liang C."/>
            <person name="Xu J."/>
            <person name="Wu Z."/>
            <person name="Yu X."/>
        </authorList>
    </citation>
    <scope>NUCLEOTIDE SEQUENCE</scope>
    <source>
        <strain>Henan</strain>
    </source>
</reference>
<reference evidence="3" key="1">
    <citation type="journal article" date="2011" name="Genome Biol.">
        <title>The draft genome of the carcinogenic human liver fluke Clonorchis sinensis.</title>
        <authorList>
            <person name="Wang X."/>
            <person name="Chen W."/>
            <person name="Huang Y."/>
            <person name="Sun J."/>
            <person name="Men J."/>
            <person name="Liu H."/>
            <person name="Luo F."/>
            <person name="Guo L."/>
            <person name="Lv X."/>
            <person name="Deng C."/>
            <person name="Zhou C."/>
            <person name="Fan Y."/>
            <person name="Li X."/>
            <person name="Huang L."/>
            <person name="Hu Y."/>
            <person name="Liang C."/>
            <person name="Hu X."/>
            <person name="Xu J."/>
            <person name="Yu X."/>
        </authorList>
    </citation>
    <scope>NUCLEOTIDE SEQUENCE [LARGE SCALE GENOMIC DNA]</scope>
    <source>
        <strain evidence="3">Henan</strain>
    </source>
</reference>
<protein>
    <submittedName>
        <fullName evidence="3">Deoxyribonuclease II</fullName>
    </submittedName>
</protein>
<sequence>MMKNTYEAMYALSGKANSFYGMYNDEIPVLRSDRYWWGHMKVNQLAVSRPLIQDFYIDPKVAADYESLVALFNHKRVTETVQAVADFGSVQGGLTMKHFSKALEYGKDLYASLVAPALGLGLSVETWQHGGKEPSVCNLTTPMSLFPTISDDVHQRESLRLTHSGRFSKDEQIDEQTFNEITSLL</sequence>
<dbReference type="InterPro" id="IPR004947">
    <property type="entry name" value="DNase_II"/>
</dbReference>
<dbReference type="GO" id="GO:0006309">
    <property type="term" value="P:apoptotic DNA fragmentation"/>
    <property type="evidence" value="ECO:0007669"/>
    <property type="project" value="TreeGrafter"/>
</dbReference>
<dbReference type="Proteomes" id="UP000008909">
    <property type="component" value="Unassembled WGS sequence"/>
</dbReference>
<evidence type="ECO:0000256" key="1">
    <source>
        <dbReference type="ARBA" id="ARBA00007527"/>
    </source>
</evidence>
<dbReference type="GO" id="GO:0004531">
    <property type="term" value="F:deoxyribonuclease II activity"/>
    <property type="evidence" value="ECO:0007669"/>
    <property type="project" value="InterPro"/>
</dbReference>
<proteinExistence type="inferred from homology"/>
<evidence type="ECO:0000256" key="2">
    <source>
        <dbReference type="ARBA" id="ARBA00022801"/>
    </source>
</evidence>
<gene>
    <name evidence="3" type="ORF">CLF_111673</name>
</gene>
<accession>G7YLV6</accession>